<protein>
    <submittedName>
        <fullName evidence="2">Tetratricopeptide-like helical domain-containing protein</fullName>
    </submittedName>
</protein>
<gene>
    <name evidence="2" type="ORF">CTI12_AA284280</name>
</gene>
<feature type="compositionally biased region" description="Polar residues" evidence="1">
    <location>
        <begin position="113"/>
        <end position="125"/>
    </location>
</feature>
<name>A0A2U1NAY6_ARTAN</name>
<sequence>MMLRSSSTPLLGSLISSISSESPNNHLNHHDTILHHPYKSSPIHKFSFPPSPASQHFTTISCNSSPMSPSFGNNGIRRAQSEGNLDSLISSINGSTDDEFSFFNAPKKHSSSRLHSSMLETIPSRSKSDGEESSDDEELEEDDEGLCEFSGFNIENKVLSLNKQMGYGNLAIKDDIGESGSQMYLAKGLGVDAGFGSGGGGRNLSHVGRGEGSGGGDNNHDTEEHYRKMVVENPGNALFLGNYARYLYQSKQDLQGAEEYYSRAILVDPNDGEILSQYAKLLWELHHDEDRATSYFERAVQVASENSHVHAAYASFLWDIEGDEDEEEGCYSNIPPLFNNGTMASATTA</sequence>
<dbReference type="GO" id="GO:0006396">
    <property type="term" value="P:RNA processing"/>
    <property type="evidence" value="ECO:0007669"/>
    <property type="project" value="InterPro"/>
</dbReference>
<dbReference type="OrthoDB" id="1926212at2759"/>
<dbReference type="Proteomes" id="UP000245207">
    <property type="component" value="Unassembled WGS sequence"/>
</dbReference>
<evidence type="ECO:0000313" key="3">
    <source>
        <dbReference type="Proteomes" id="UP000245207"/>
    </source>
</evidence>
<dbReference type="PANTHER" id="PTHR26312">
    <property type="entry name" value="TETRATRICOPEPTIDE REPEAT PROTEIN 5"/>
    <property type="match status" value="1"/>
</dbReference>
<dbReference type="InterPro" id="IPR011990">
    <property type="entry name" value="TPR-like_helical_dom_sf"/>
</dbReference>
<dbReference type="EMBL" id="PKPP01003204">
    <property type="protein sequence ID" value="PWA70661.1"/>
    <property type="molecule type" value="Genomic_DNA"/>
</dbReference>
<comment type="caution">
    <text evidence="2">The sequence shown here is derived from an EMBL/GenBank/DDBJ whole genome shotgun (WGS) entry which is preliminary data.</text>
</comment>
<dbReference type="SUPFAM" id="SSF48452">
    <property type="entry name" value="TPR-like"/>
    <property type="match status" value="1"/>
</dbReference>
<dbReference type="AlphaFoldDB" id="A0A2U1NAY6"/>
<feature type="region of interest" description="Disordered" evidence="1">
    <location>
        <begin position="105"/>
        <end position="144"/>
    </location>
</feature>
<reference evidence="2 3" key="1">
    <citation type="journal article" date="2018" name="Mol. Plant">
        <title>The genome of Artemisia annua provides insight into the evolution of Asteraceae family and artemisinin biosynthesis.</title>
        <authorList>
            <person name="Shen Q."/>
            <person name="Zhang L."/>
            <person name="Liao Z."/>
            <person name="Wang S."/>
            <person name="Yan T."/>
            <person name="Shi P."/>
            <person name="Liu M."/>
            <person name="Fu X."/>
            <person name="Pan Q."/>
            <person name="Wang Y."/>
            <person name="Lv Z."/>
            <person name="Lu X."/>
            <person name="Zhang F."/>
            <person name="Jiang W."/>
            <person name="Ma Y."/>
            <person name="Chen M."/>
            <person name="Hao X."/>
            <person name="Li L."/>
            <person name="Tang Y."/>
            <person name="Lv G."/>
            <person name="Zhou Y."/>
            <person name="Sun X."/>
            <person name="Brodelius P.E."/>
            <person name="Rose J.K.C."/>
            <person name="Tang K."/>
        </authorList>
    </citation>
    <scope>NUCLEOTIDE SEQUENCE [LARGE SCALE GENOMIC DNA]</scope>
    <source>
        <strain evidence="3">cv. Huhao1</strain>
        <tissue evidence="2">Leaf</tissue>
    </source>
</reference>
<feature type="compositionally biased region" description="Acidic residues" evidence="1">
    <location>
        <begin position="131"/>
        <end position="144"/>
    </location>
</feature>
<feature type="region of interest" description="Disordered" evidence="1">
    <location>
        <begin position="55"/>
        <end position="78"/>
    </location>
</feature>
<dbReference type="InterPro" id="IPR003107">
    <property type="entry name" value="HAT"/>
</dbReference>
<evidence type="ECO:0000256" key="1">
    <source>
        <dbReference type="SAM" id="MobiDB-lite"/>
    </source>
</evidence>
<accession>A0A2U1NAY6</accession>
<feature type="region of interest" description="Disordered" evidence="1">
    <location>
        <begin position="202"/>
        <end position="222"/>
    </location>
</feature>
<dbReference type="SMART" id="SM00386">
    <property type="entry name" value="HAT"/>
    <property type="match status" value="2"/>
</dbReference>
<keyword evidence="3" id="KW-1185">Reference proteome</keyword>
<dbReference type="PANTHER" id="PTHR26312:SF225">
    <property type="entry name" value="TPR REPEAT PROTEIN"/>
    <property type="match status" value="1"/>
</dbReference>
<proteinExistence type="predicted"/>
<evidence type="ECO:0000313" key="2">
    <source>
        <dbReference type="EMBL" id="PWA70661.1"/>
    </source>
</evidence>
<organism evidence="2 3">
    <name type="scientific">Artemisia annua</name>
    <name type="common">Sweet wormwood</name>
    <dbReference type="NCBI Taxonomy" id="35608"/>
    <lineage>
        <taxon>Eukaryota</taxon>
        <taxon>Viridiplantae</taxon>
        <taxon>Streptophyta</taxon>
        <taxon>Embryophyta</taxon>
        <taxon>Tracheophyta</taxon>
        <taxon>Spermatophyta</taxon>
        <taxon>Magnoliopsida</taxon>
        <taxon>eudicotyledons</taxon>
        <taxon>Gunneridae</taxon>
        <taxon>Pentapetalae</taxon>
        <taxon>asterids</taxon>
        <taxon>campanulids</taxon>
        <taxon>Asterales</taxon>
        <taxon>Asteraceae</taxon>
        <taxon>Asteroideae</taxon>
        <taxon>Anthemideae</taxon>
        <taxon>Artemisiinae</taxon>
        <taxon>Artemisia</taxon>
    </lineage>
</organism>
<feature type="compositionally biased region" description="Polar residues" evidence="1">
    <location>
        <begin position="55"/>
        <end position="73"/>
    </location>
</feature>
<dbReference type="Gene3D" id="1.25.40.10">
    <property type="entry name" value="Tetratricopeptide repeat domain"/>
    <property type="match status" value="1"/>
</dbReference>